<comment type="caution">
    <text evidence="1">The sequence shown here is derived from an EMBL/GenBank/DDBJ whole genome shotgun (WGS) entry which is preliminary data.</text>
</comment>
<accession>A0ACB9VYV8</accession>
<evidence type="ECO:0000313" key="2">
    <source>
        <dbReference type="Proteomes" id="UP001057452"/>
    </source>
</evidence>
<dbReference type="Proteomes" id="UP001057452">
    <property type="component" value="Chromosome 21"/>
</dbReference>
<protein>
    <submittedName>
        <fullName evidence="1">Uncharacterized protein</fullName>
    </submittedName>
</protein>
<reference evidence="1" key="1">
    <citation type="submission" date="2022-05" db="EMBL/GenBank/DDBJ databases">
        <title>Chromosome-level genome of Chaenocephalus aceratus.</title>
        <authorList>
            <person name="Park H."/>
        </authorList>
    </citation>
    <scope>NUCLEOTIDE SEQUENCE</scope>
    <source>
        <strain evidence="1">KU_202001</strain>
    </source>
</reference>
<dbReference type="EMBL" id="CM043805">
    <property type="protein sequence ID" value="KAI4805491.1"/>
    <property type="molecule type" value="Genomic_DNA"/>
</dbReference>
<feature type="non-terminal residue" evidence="1">
    <location>
        <position position="120"/>
    </location>
</feature>
<proteinExistence type="predicted"/>
<feature type="non-terminal residue" evidence="1">
    <location>
        <position position="1"/>
    </location>
</feature>
<organism evidence="1 2">
    <name type="scientific">Chaenocephalus aceratus</name>
    <name type="common">Blackfin icefish</name>
    <name type="synonym">Chaenichthys aceratus</name>
    <dbReference type="NCBI Taxonomy" id="36190"/>
    <lineage>
        <taxon>Eukaryota</taxon>
        <taxon>Metazoa</taxon>
        <taxon>Chordata</taxon>
        <taxon>Craniata</taxon>
        <taxon>Vertebrata</taxon>
        <taxon>Euteleostomi</taxon>
        <taxon>Actinopterygii</taxon>
        <taxon>Neopterygii</taxon>
        <taxon>Teleostei</taxon>
        <taxon>Neoteleostei</taxon>
        <taxon>Acanthomorphata</taxon>
        <taxon>Eupercaria</taxon>
        <taxon>Perciformes</taxon>
        <taxon>Notothenioidei</taxon>
        <taxon>Channichthyidae</taxon>
        <taxon>Chaenocephalus</taxon>
    </lineage>
</organism>
<gene>
    <name evidence="1" type="ORF">KUCAC02_010102</name>
</gene>
<evidence type="ECO:0000313" key="1">
    <source>
        <dbReference type="EMBL" id="KAI4805491.1"/>
    </source>
</evidence>
<name>A0ACB9VYV8_CHAAC</name>
<keyword evidence="2" id="KW-1185">Reference proteome</keyword>
<sequence>SDATGIPRVNTTVGKSTILPCLMNTTITDLRNLRFYWQDENNKVLYSFDQGTEVPKYVDRLYRGRITAFHQDMRRGNVSIKLENTTMEDNQKVFDVFAKVFGTMEYGETNQICQLTLHVD</sequence>